<reference evidence="3 4" key="1">
    <citation type="journal article" date="2009" name="Stand. Genomic Sci.">
        <title>Complete genome sequence of Thermanaerovibrio acidaminovorans type strain (Su883).</title>
        <authorList>
            <person name="Chovatia M."/>
            <person name="Sikorski J."/>
            <person name="Schroder M."/>
            <person name="Lapidus A."/>
            <person name="Nolan M."/>
            <person name="Tice H."/>
            <person name="Glavina Del Rio T."/>
            <person name="Copeland A."/>
            <person name="Cheng J.F."/>
            <person name="Lucas S."/>
            <person name="Chen F."/>
            <person name="Bruce D."/>
            <person name="Goodwin L."/>
            <person name="Pitluck S."/>
            <person name="Ivanova N."/>
            <person name="Mavromatis K."/>
            <person name="Ovchinnikova G."/>
            <person name="Pati A."/>
            <person name="Chen A."/>
            <person name="Palaniappan K."/>
            <person name="Land M."/>
            <person name="Hauser L."/>
            <person name="Chang Y.J."/>
            <person name="Jeffries C.D."/>
            <person name="Chain P."/>
            <person name="Saunders E."/>
            <person name="Detter J.C."/>
            <person name="Brettin T."/>
            <person name="Rohde M."/>
            <person name="Goker M."/>
            <person name="Spring S."/>
            <person name="Bristow J."/>
            <person name="Markowitz V."/>
            <person name="Hugenholtz P."/>
            <person name="Kyrpides N.C."/>
            <person name="Klenk H.P."/>
            <person name="Eisen J.A."/>
        </authorList>
    </citation>
    <scope>NUCLEOTIDE SEQUENCE [LARGE SCALE GENOMIC DNA]</scope>
    <source>
        <strain evidence="4">ATCC 49978 / DSM 6589 / Su883</strain>
    </source>
</reference>
<feature type="transmembrane region" description="Helical" evidence="1">
    <location>
        <begin position="6"/>
        <end position="24"/>
    </location>
</feature>
<feature type="transmembrane region" description="Helical" evidence="1">
    <location>
        <begin position="334"/>
        <end position="356"/>
    </location>
</feature>
<dbReference type="OrthoDB" id="9429464at2"/>
<dbReference type="STRING" id="525903.Taci_0135"/>
<dbReference type="EnsemblBacteria" id="ACZ18375">
    <property type="protein sequence ID" value="ACZ18375"/>
    <property type="gene ID" value="Taci_0135"/>
</dbReference>
<feature type="transmembrane region" description="Helical" evidence="1">
    <location>
        <begin position="399"/>
        <end position="421"/>
    </location>
</feature>
<feature type="transmembrane region" description="Helical" evidence="1">
    <location>
        <begin position="145"/>
        <end position="168"/>
    </location>
</feature>
<keyword evidence="4" id="KW-1185">Reference proteome</keyword>
<evidence type="ECO:0000313" key="3">
    <source>
        <dbReference type="EMBL" id="ACZ18375.1"/>
    </source>
</evidence>
<dbReference type="EMBL" id="CP001818">
    <property type="protein sequence ID" value="ACZ18375.1"/>
    <property type="molecule type" value="Genomic_DNA"/>
</dbReference>
<dbReference type="KEGG" id="tai:Taci_0135"/>
<dbReference type="RefSeq" id="WP_012868891.1">
    <property type="nucleotide sequence ID" value="NC_013522.1"/>
</dbReference>
<feature type="transmembrane region" description="Helical" evidence="1">
    <location>
        <begin position="180"/>
        <end position="202"/>
    </location>
</feature>
<name>D1B7X2_THEAS</name>
<dbReference type="PATRIC" id="fig|525903.6.peg.138"/>
<feature type="transmembrane region" description="Helical" evidence="1">
    <location>
        <begin position="95"/>
        <end position="114"/>
    </location>
</feature>
<feature type="transmembrane region" description="Helical" evidence="1">
    <location>
        <begin position="31"/>
        <end position="51"/>
    </location>
</feature>
<feature type="transmembrane region" description="Helical" evidence="1">
    <location>
        <begin position="120"/>
        <end position="138"/>
    </location>
</feature>
<accession>D1B7X2</accession>
<organism evidence="3 4">
    <name type="scientific">Thermanaerovibrio acidaminovorans (strain ATCC 49978 / DSM 6589 / Su883)</name>
    <name type="common">Selenomonas acidaminovorans</name>
    <dbReference type="NCBI Taxonomy" id="525903"/>
    <lineage>
        <taxon>Bacteria</taxon>
        <taxon>Thermotogati</taxon>
        <taxon>Synergistota</taxon>
        <taxon>Synergistia</taxon>
        <taxon>Synergistales</taxon>
        <taxon>Synergistaceae</taxon>
        <taxon>Thermanaerovibrio</taxon>
    </lineage>
</organism>
<feature type="transmembrane region" description="Helical" evidence="1">
    <location>
        <begin position="223"/>
        <end position="242"/>
    </location>
</feature>
<proteinExistence type="predicted"/>
<feature type="transmembrane region" description="Helical" evidence="1">
    <location>
        <begin position="308"/>
        <end position="327"/>
    </location>
</feature>
<dbReference type="Proteomes" id="UP000002030">
    <property type="component" value="Chromosome"/>
</dbReference>
<feature type="domain" description="TRAP C4-dicarboxylate transport system permease DctM subunit" evidence="2">
    <location>
        <begin position="24"/>
        <end position="416"/>
    </location>
</feature>
<keyword evidence="1" id="KW-1133">Transmembrane helix</keyword>
<evidence type="ECO:0000259" key="2">
    <source>
        <dbReference type="Pfam" id="PF06808"/>
    </source>
</evidence>
<dbReference type="HOGENOM" id="CLU_645132_0_0_0"/>
<feature type="transmembrane region" description="Helical" evidence="1">
    <location>
        <begin position="248"/>
        <end position="270"/>
    </location>
</feature>
<protein>
    <submittedName>
        <fullName evidence="3">TRAP C4-dicarboxylate transport system permease DctM subunit</fullName>
    </submittedName>
</protein>
<dbReference type="eggNOG" id="COG1593">
    <property type="taxonomic scope" value="Bacteria"/>
</dbReference>
<evidence type="ECO:0000313" key="4">
    <source>
        <dbReference type="Proteomes" id="UP000002030"/>
    </source>
</evidence>
<sequence>MGNWFWPEGALTVLMVGAFILGAFKLKLPISLALGLASVVGAVASGAGLPVRHLVEGMFGYLDTILIIAFAMIFMKSVQGCGLLNSLAAWVIRRFARRPVLLCLSITLLVMLPGMITGSSTAGCLTTGALVAPVLVRLGVPRAKVAAAIAMGAIYGMIAPPIDIPVMIIGGGIDMPYVGFGLPLLLATVPLAILSSLWLLLPHLKRVTLGGQMEEELRRMEEVPLKGSLFLPFLVLLVLMGAERLFKSPLLSLGMPLQFLLAAASAFAVGKPMRPLEVAREAIRDALPVLGILMGVGMFIQVMTLTGVRGFVVVSCLAVPAALLYPVMGISIPLFGAVSAFGAASVLGVPFVLALLGKDQIVVAGALALLSGLGDLMPPTALAGIFAAQVTDEEDYFKVLRHCVVPGVVTALWGLGMIALANPIASLLR</sequence>
<feature type="transmembrane region" description="Helical" evidence="1">
    <location>
        <begin position="362"/>
        <end position="387"/>
    </location>
</feature>
<keyword evidence="1" id="KW-0472">Membrane</keyword>
<dbReference type="InterPro" id="IPR010656">
    <property type="entry name" value="DctM"/>
</dbReference>
<dbReference type="AlphaFoldDB" id="D1B7X2"/>
<gene>
    <name evidence="3" type="ordered locus">Taci_0135</name>
</gene>
<evidence type="ECO:0000256" key="1">
    <source>
        <dbReference type="SAM" id="Phobius"/>
    </source>
</evidence>
<keyword evidence="1" id="KW-0812">Transmembrane</keyword>
<dbReference type="Pfam" id="PF06808">
    <property type="entry name" value="DctM"/>
    <property type="match status" value="1"/>
</dbReference>